<reference evidence="1" key="1">
    <citation type="journal article" date="2020" name="Nature">
        <title>Giant virus diversity and host interactions through global metagenomics.</title>
        <authorList>
            <person name="Schulz F."/>
            <person name="Roux S."/>
            <person name="Paez-Espino D."/>
            <person name="Jungbluth S."/>
            <person name="Walsh D.A."/>
            <person name="Denef V.J."/>
            <person name="McMahon K.D."/>
            <person name="Konstantinidis K.T."/>
            <person name="Eloe-Fadrosh E.A."/>
            <person name="Kyrpides N.C."/>
            <person name="Woyke T."/>
        </authorList>
    </citation>
    <scope>NUCLEOTIDE SEQUENCE</scope>
    <source>
        <strain evidence="1">GVMAG-M-3300023174-5</strain>
    </source>
</reference>
<evidence type="ECO:0000313" key="1">
    <source>
        <dbReference type="EMBL" id="QHT19784.1"/>
    </source>
</evidence>
<protein>
    <submittedName>
        <fullName evidence="1">Uncharacterized protein</fullName>
    </submittedName>
</protein>
<name>A0A6C0DT59_9ZZZZ</name>
<dbReference type="EMBL" id="MN739669">
    <property type="protein sequence ID" value="QHT19784.1"/>
    <property type="molecule type" value="Genomic_DNA"/>
</dbReference>
<sequence>MGNITSTLESNKKEKTTTFGQVIDYIATYYILTMDFQSLRKLYDKQYCDNLIILTSDILERYFTDLEITYLAQRIKNGVEVNEMDKDKVIFFNKSDLDQFNVANSIKKKRVCIGIAKFYIKIAHIFASIVTTINPVYVYKDSDGNTIKKKLFEKAEIPPNVQRKLYKLGICDNRINSLKRGQDLDTDEVKNIHPKVCNMNIGADGETKNLNDEPGIPELMELYYDKYDYTSGNFIGMTDETQNQFNKDLQRFYQIFTGNDSMPATIKKFSDIKLKDYHKLEACNGKDALLRKNVQLNKNSKEDKLKKKLFEDYAENLKQMIQTTNKNQEELLGIINQLFTYVIDPQTQKKRIIVHPHLSEAALQEVVVKTRKIIVNLYLKCENDFAMGVKLYQAIVEKQIKDTTLNQLDVLEKETEKLVNLEPKKVVVENPTPVIVKEVEPEAIPEEAVQKEAEKKEIPTTQIPASIAPILPPVVTPIPVVTPAPIVPAPIQPQQNLVEPDIIPAPLAKPVI</sequence>
<dbReference type="AlphaFoldDB" id="A0A6C0DT59"/>
<organism evidence="1">
    <name type="scientific">viral metagenome</name>
    <dbReference type="NCBI Taxonomy" id="1070528"/>
    <lineage>
        <taxon>unclassified sequences</taxon>
        <taxon>metagenomes</taxon>
        <taxon>organismal metagenomes</taxon>
    </lineage>
</organism>
<accession>A0A6C0DT59</accession>
<proteinExistence type="predicted"/>